<reference evidence="4" key="1">
    <citation type="submission" date="2021-06" db="EMBL/GenBank/DDBJ databases">
        <authorList>
            <person name="Kallberg Y."/>
            <person name="Tangrot J."/>
            <person name="Rosling A."/>
        </authorList>
    </citation>
    <scope>NUCLEOTIDE SEQUENCE</scope>
    <source>
        <strain evidence="4">FL966</strain>
    </source>
</reference>
<dbReference type="InterPro" id="IPR001660">
    <property type="entry name" value="SAM"/>
</dbReference>
<proteinExistence type="inferred from homology"/>
<name>A0A9N9IPJ3_9GLOM</name>
<comment type="caution">
    <text evidence="4">The sequence shown here is derived from an EMBL/GenBank/DDBJ whole genome shotgun (WGS) entry which is preliminary data.</text>
</comment>
<accession>A0A9N9IPJ3</accession>
<evidence type="ECO:0000259" key="3">
    <source>
        <dbReference type="Pfam" id="PF07647"/>
    </source>
</evidence>
<dbReference type="Gene3D" id="1.10.150.50">
    <property type="entry name" value="Transcription Factor, Ets-1"/>
    <property type="match status" value="2"/>
</dbReference>
<dbReference type="InterPro" id="IPR010357">
    <property type="entry name" value="TXNDC17_dom"/>
</dbReference>
<evidence type="ECO:0000256" key="1">
    <source>
        <dbReference type="ARBA" id="ARBA00008987"/>
    </source>
</evidence>
<dbReference type="SUPFAM" id="SSF52833">
    <property type="entry name" value="Thioredoxin-like"/>
    <property type="match status" value="1"/>
</dbReference>
<dbReference type="SUPFAM" id="SSF47769">
    <property type="entry name" value="SAM/Pointed domain"/>
    <property type="match status" value="1"/>
</dbReference>
<dbReference type="PANTHER" id="PTHR12452">
    <property type="entry name" value="42-9-9 PROTEIN-RELATED"/>
    <property type="match status" value="1"/>
</dbReference>
<sequence length="275" mass="32677">TKTAMEQKITISNPNNFDEEINNIVKEYEKKTIYVLFYGDWCPDCINATPIIQKYFNNKKSDSVLVEASVGTRAEYANSPFKIHHRIELEKIPTLIKWSTDKANDNRLVENDNDESNKQREHHINIISAEKIIDNRIKFQKENIYNRVNYELLEDFPKWLKGLHMQNLAHYFKGKKWQDIIKMNDEDLEKLGITDHFTRSTLGSHFWVIQVDHAIKFGLPIPQKNFLRDWKQLYGKEVLEDFPAYLDLIRMKRLAPLFKNKKFDEILKMNSQDLK</sequence>
<dbReference type="PANTHER" id="PTHR12452:SF0">
    <property type="entry name" value="THIOREDOXIN DOMAIN-CONTAINING PROTEIN 17"/>
    <property type="match status" value="1"/>
</dbReference>
<protein>
    <submittedName>
        <fullName evidence="4">23321_t:CDS:1</fullName>
    </submittedName>
</protein>
<feature type="domain" description="Thioredoxin" evidence="2">
    <location>
        <begin position="19"/>
        <end position="107"/>
    </location>
</feature>
<gene>
    <name evidence="4" type="ORF">CPELLU_LOCUS14273</name>
</gene>
<feature type="domain" description="SAM" evidence="3">
    <location>
        <begin position="149"/>
        <end position="202"/>
    </location>
</feature>
<dbReference type="GO" id="GO:0047134">
    <property type="term" value="F:protein-disulfide reductase [NAD(P)H] activity"/>
    <property type="evidence" value="ECO:0007669"/>
    <property type="project" value="InterPro"/>
</dbReference>
<dbReference type="AlphaFoldDB" id="A0A9N9IPJ3"/>
<dbReference type="Proteomes" id="UP000789759">
    <property type="component" value="Unassembled WGS sequence"/>
</dbReference>
<dbReference type="EMBL" id="CAJVQA010016649">
    <property type="protein sequence ID" value="CAG8744301.1"/>
    <property type="molecule type" value="Genomic_DNA"/>
</dbReference>
<evidence type="ECO:0000259" key="2">
    <source>
        <dbReference type="Pfam" id="PF06110"/>
    </source>
</evidence>
<keyword evidence="5" id="KW-1185">Reference proteome</keyword>
<dbReference type="Gene3D" id="3.40.30.10">
    <property type="entry name" value="Glutaredoxin"/>
    <property type="match status" value="1"/>
</dbReference>
<comment type="similarity">
    <text evidence="1">Belongs to the thioredoxin family.</text>
</comment>
<evidence type="ECO:0000313" key="4">
    <source>
        <dbReference type="EMBL" id="CAG8744301.1"/>
    </source>
</evidence>
<dbReference type="Pfam" id="PF06110">
    <property type="entry name" value="TXD17-like_Trx"/>
    <property type="match status" value="1"/>
</dbReference>
<dbReference type="OrthoDB" id="2155283at2759"/>
<dbReference type="Pfam" id="PF07647">
    <property type="entry name" value="SAM_2"/>
    <property type="match status" value="1"/>
</dbReference>
<dbReference type="InterPro" id="IPR045108">
    <property type="entry name" value="TXNDC17-like"/>
</dbReference>
<feature type="non-terminal residue" evidence="4">
    <location>
        <position position="275"/>
    </location>
</feature>
<dbReference type="InterPro" id="IPR036249">
    <property type="entry name" value="Thioredoxin-like_sf"/>
</dbReference>
<evidence type="ECO:0000313" key="5">
    <source>
        <dbReference type="Proteomes" id="UP000789759"/>
    </source>
</evidence>
<feature type="non-terminal residue" evidence="4">
    <location>
        <position position="1"/>
    </location>
</feature>
<dbReference type="InterPro" id="IPR013761">
    <property type="entry name" value="SAM/pointed_sf"/>
</dbReference>
<organism evidence="4 5">
    <name type="scientific">Cetraspora pellucida</name>
    <dbReference type="NCBI Taxonomy" id="1433469"/>
    <lineage>
        <taxon>Eukaryota</taxon>
        <taxon>Fungi</taxon>
        <taxon>Fungi incertae sedis</taxon>
        <taxon>Mucoromycota</taxon>
        <taxon>Glomeromycotina</taxon>
        <taxon>Glomeromycetes</taxon>
        <taxon>Diversisporales</taxon>
        <taxon>Gigasporaceae</taxon>
        <taxon>Cetraspora</taxon>
    </lineage>
</organism>
<dbReference type="GO" id="GO:0005829">
    <property type="term" value="C:cytosol"/>
    <property type="evidence" value="ECO:0007669"/>
    <property type="project" value="TreeGrafter"/>
</dbReference>